<dbReference type="GO" id="GO:0009272">
    <property type="term" value="P:fungal-type cell wall biogenesis"/>
    <property type="evidence" value="ECO:0007669"/>
    <property type="project" value="UniProtKB-ARBA"/>
</dbReference>
<evidence type="ECO:0000256" key="18">
    <source>
        <dbReference type="SAM" id="SignalP"/>
    </source>
</evidence>
<evidence type="ECO:0000256" key="7">
    <source>
        <dbReference type="ARBA" id="ARBA00023024"/>
    </source>
</evidence>
<dbReference type="GeneID" id="59343850"/>
<keyword evidence="4" id="KW-0325">Glycoprotein</keyword>
<evidence type="ECO:0000256" key="4">
    <source>
        <dbReference type="ARBA" id="ARBA00022622"/>
    </source>
</evidence>
<keyword evidence="18" id="KW-0732">Signal</keyword>
<name>A0A8H6SXH4_9AGAR</name>
<dbReference type="OrthoDB" id="407355at2759"/>
<dbReference type="GO" id="GO:0000272">
    <property type="term" value="P:polysaccharide catabolic process"/>
    <property type="evidence" value="ECO:0007669"/>
    <property type="project" value="UniProtKB-KW"/>
</dbReference>
<comment type="caution">
    <text evidence="20">The sequence shown here is derived from an EMBL/GenBank/DDBJ whole genome shotgun (WGS) entry which is preliminary data.</text>
</comment>
<dbReference type="GO" id="GO:0005886">
    <property type="term" value="C:plasma membrane"/>
    <property type="evidence" value="ECO:0007669"/>
    <property type="project" value="UniProtKB-SubCell"/>
</dbReference>
<evidence type="ECO:0000256" key="3">
    <source>
        <dbReference type="ARBA" id="ARBA00022475"/>
    </source>
</evidence>
<evidence type="ECO:0000256" key="9">
    <source>
        <dbReference type="ARBA" id="ARBA00023277"/>
    </source>
</evidence>
<evidence type="ECO:0000256" key="10">
    <source>
        <dbReference type="ARBA" id="ARBA00023285"/>
    </source>
</evidence>
<dbReference type="GO" id="GO:0004099">
    <property type="term" value="F:chitin deacetylase activity"/>
    <property type="evidence" value="ECO:0007669"/>
    <property type="project" value="UniProtKB-EC"/>
</dbReference>
<evidence type="ECO:0000256" key="8">
    <source>
        <dbReference type="ARBA" id="ARBA00023136"/>
    </source>
</evidence>
<evidence type="ECO:0000256" key="17">
    <source>
        <dbReference type="SAM" id="Phobius"/>
    </source>
</evidence>
<evidence type="ECO:0000256" key="12">
    <source>
        <dbReference type="ARBA" id="ARBA00023316"/>
    </source>
</evidence>
<keyword evidence="17" id="KW-0812">Transmembrane</keyword>
<keyword evidence="12" id="KW-0961">Cell wall biogenesis/degradation</keyword>
<evidence type="ECO:0000256" key="13">
    <source>
        <dbReference type="ARBA" id="ARBA00023326"/>
    </source>
</evidence>
<dbReference type="RefSeq" id="XP_037221626.1">
    <property type="nucleotide sequence ID" value="XM_037361334.1"/>
</dbReference>
<evidence type="ECO:0000256" key="15">
    <source>
        <dbReference type="ARBA" id="ARBA00048494"/>
    </source>
</evidence>
<dbReference type="GO" id="GO:0006032">
    <property type="term" value="P:chitin catabolic process"/>
    <property type="evidence" value="ECO:0007669"/>
    <property type="project" value="UniProtKB-KW"/>
</dbReference>
<keyword evidence="11" id="KW-0449">Lipoprotein</keyword>
<comment type="subcellular location">
    <subcellularLocation>
        <location evidence="2">Cell membrane</location>
        <topology evidence="2">Lipid-anchor</topology>
        <topology evidence="2">GPI-anchor</topology>
    </subcellularLocation>
</comment>
<evidence type="ECO:0000256" key="14">
    <source>
        <dbReference type="ARBA" id="ARBA00024056"/>
    </source>
</evidence>
<keyword evidence="7" id="KW-0146">Chitin degradation</keyword>
<dbReference type="PANTHER" id="PTHR10587:SF133">
    <property type="entry name" value="CHITIN DEACETYLASE 1-RELATED"/>
    <property type="match status" value="1"/>
</dbReference>
<evidence type="ECO:0000256" key="11">
    <source>
        <dbReference type="ARBA" id="ARBA00023288"/>
    </source>
</evidence>
<dbReference type="GO" id="GO:0098552">
    <property type="term" value="C:side of membrane"/>
    <property type="evidence" value="ECO:0007669"/>
    <property type="project" value="UniProtKB-KW"/>
</dbReference>
<keyword evidence="6" id="KW-0378">Hydrolase</keyword>
<feature type="region of interest" description="Disordered" evidence="16">
    <location>
        <begin position="18"/>
        <end position="37"/>
    </location>
</feature>
<evidence type="ECO:0000256" key="6">
    <source>
        <dbReference type="ARBA" id="ARBA00022801"/>
    </source>
</evidence>
<dbReference type="AlphaFoldDB" id="A0A8H6SXH4"/>
<evidence type="ECO:0000256" key="1">
    <source>
        <dbReference type="ARBA" id="ARBA00001941"/>
    </source>
</evidence>
<dbReference type="Proteomes" id="UP000636479">
    <property type="component" value="Unassembled WGS sequence"/>
</dbReference>
<keyword evidence="5" id="KW-0479">Metal-binding</keyword>
<feature type="region of interest" description="Disordered" evidence="16">
    <location>
        <begin position="411"/>
        <end position="443"/>
    </location>
</feature>
<dbReference type="EMBL" id="JACAZF010000004">
    <property type="protein sequence ID" value="KAF7306607.1"/>
    <property type="molecule type" value="Genomic_DNA"/>
</dbReference>
<protein>
    <recommendedName>
        <fullName evidence="14">chitin deacetylase</fullName>
        <ecNumber evidence="14">3.5.1.41</ecNumber>
    </recommendedName>
</protein>
<proteinExistence type="predicted"/>
<evidence type="ECO:0000313" key="20">
    <source>
        <dbReference type="EMBL" id="KAF7306607.1"/>
    </source>
</evidence>
<dbReference type="SUPFAM" id="SSF88713">
    <property type="entry name" value="Glycoside hydrolase/deacetylase"/>
    <property type="match status" value="1"/>
</dbReference>
<dbReference type="InterPro" id="IPR050248">
    <property type="entry name" value="Polysacc_deacetylase_ArnD"/>
</dbReference>
<keyword evidence="17" id="KW-1133">Transmembrane helix</keyword>
<keyword evidence="10" id="KW-0170">Cobalt</keyword>
<gene>
    <name evidence="20" type="ORF">MIND_00452000</name>
</gene>
<keyword evidence="13" id="KW-0624">Polysaccharide degradation</keyword>
<dbReference type="Gene3D" id="3.20.20.370">
    <property type="entry name" value="Glycoside hydrolase/deacetylase"/>
    <property type="match status" value="1"/>
</dbReference>
<dbReference type="PROSITE" id="PS51677">
    <property type="entry name" value="NODB"/>
    <property type="match status" value="1"/>
</dbReference>
<feature type="domain" description="NodB homology" evidence="19">
    <location>
        <begin position="186"/>
        <end position="394"/>
    </location>
</feature>
<evidence type="ECO:0000256" key="5">
    <source>
        <dbReference type="ARBA" id="ARBA00022723"/>
    </source>
</evidence>
<evidence type="ECO:0000259" key="19">
    <source>
        <dbReference type="PROSITE" id="PS51677"/>
    </source>
</evidence>
<comment type="cofactor">
    <cofactor evidence="1">
        <name>Co(2+)</name>
        <dbReference type="ChEBI" id="CHEBI:48828"/>
    </cofactor>
</comment>
<reference evidence="20" key="1">
    <citation type="submission" date="2020-05" db="EMBL/GenBank/DDBJ databases">
        <title>Mycena genomes resolve the evolution of fungal bioluminescence.</title>
        <authorList>
            <person name="Tsai I.J."/>
        </authorList>
    </citation>
    <scope>NUCLEOTIDE SEQUENCE</scope>
    <source>
        <strain evidence="20">171206Taipei</strain>
    </source>
</reference>
<evidence type="ECO:0000313" key="21">
    <source>
        <dbReference type="Proteomes" id="UP000636479"/>
    </source>
</evidence>
<accession>A0A8H6SXH4</accession>
<feature type="compositionally biased region" description="Low complexity" evidence="16">
    <location>
        <begin position="25"/>
        <end position="37"/>
    </location>
</feature>
<keyword evidence="8 17" id="KW-0472">Membrane</keyword>
<dbReference type="GO" id="GO:0046872">
    <property type="term" value="F:metal ion binding"/>
    <property type="evidence" value="ECO:0007669"/>
    <property type="project" value="UniProtKB-KW"/>
</dbReference>
<dbReference type="EC" id="3.5.1.41" evidence="14"/>
<dbReference type="InterPro" id="IPR002509">
    <property type="entry name" value="NODB_dom"/>
</dbReference>
<evidence type="ECO:0000256" key="2">
    <source>
        <dbReference type="ARBA" id="ARBA00004609"/>
    </source>
</evidence>
<feature type="signal peptide" evidence="18">
    <location>
        <begin position="1"/>
        <end position="20"/>
    </location>
</feature>
<sequence length="475" mass="49307">MKATVVISLVAVAASEPLQARQSQAPASGSAGLTSGAAAPPQSSFPFSLATTNPTAVPLASIVSNAPSQATTPLPTTFAAGATPTALKGAPPLPNAAALVPSNYPALDVIVPTNSPEVQQWIREVNSSGITIPNIAPTVAGGCPANAQAAADTSRCWWTCGGCVAPSDITTCPQQLSWGAADIRRRPVPLHRKPAAIPRAEQPQVDILLGRLAHNFVAPNHAVPVHDRPSNRCSHASCSNLQRGTRSDAFFSLLCSWSHPSLTTLTNEQIIGELGWSKKIIKDTLGVTPTHFRPPFGDIDNRVRAIAAAMNLQPVIWTRISPLATFDTDDFDLHSGASTPSKVLQNWDYIKGNATTFNSGFILLEHDLFQQSVDIATGYILPDALVHQPKFNIAPVITCLNKPMEDAYIETNDNSTNPIASGGAPALSSGAPGSAQATSGGGGSGSNTGNAAFAVAAPVTVLSLTFALIAGFICA</sequence>
<dbReference type="PANTHER" id="PTHR10587">
    <property type="entry name" value="GLYCOSYL TRANSFERASE-RELATED"/>
    <property type="match status" value="1"/>
</dbReference>
<comment type="catalytic activity">
    <reaction evidence="15">
        <text>[(1-&gt;4)-N-acetyl-beta-D-glucosaminyl](n) + n H2O = chitosan + n acetate</text>
        <dbReference type="Rhea" id="RHEA:10464"/>
        <dbReference type="Rhea" id="RHEA-COMP:9593"/>
        <dbReference type="Rhea" id="RHEA-COMP:9597"/>
        <dbReference type="ChEBI" id="CHEBI:15377"/>
        <dbReference type="ChEBI" id="CHEBI:17029"/>
        <dbReference type="ChEBI" id="CHEBI:30089"/>
        <dbReference type="ChEBI" id="CHEBI:57704"/>
        <dbReference type="EC" id="3.5.1.41"/>
    </reaction>
    <physiologicalReaction direction="left-to-right" evidence="15">
        <dbReference type="Rhea" id="RHEA:10465"/>
    </physiologicalReaction>
</comment>
<keyword evidence="21" id="KW-1185">Reference proteome</keyword>
<dbReference type="Pfam" id="PF01522">
    <property type="entry name" value="Polysacc_deac_1"/>
    <property type="match status" value="1"/>
</dbReference>
<keyword evidence="4" id="KW-0336">GPI-anchor</keyword>
<keyword evidence="9" id="KW-0119">Carbohydrate metabolism</keyword>
<feature type="chain" id="PRO_5034503746" description="chitin deacetylase" evidence="18">
    <location>
        <begin position="21"/>
        <end position="475"/>
    </location>
</feature>
<evidence type="ECO:0000256" key="16">
    <source>
        <dbReference type="SAM" id="MobiDB-lite"/>
    </source>
</evidence>
<organism evidence="20 21">
    <name type="scientific">Mycena indigotica</name>
    <dbReference type="NCBI Taxonomy" id="2126181"/>
    <lineage>
        <taxon>Eukaryota</taxon>
        <taxon>Fungi</taxon>
        <taxon>Dikarya</taxon>
        <taxon>Basidiomycota</taxon>
        <taxon>Agaricomycotina</taxon>
        <taxon>Agaricomycetes</taxon>
        <taxon>Agaricomycetidae</taxon>
        <taxon>Agaricales</taxon>
        <taxon>Marasmiineae</taxon>
        <taxon>Mycenaceae</taxon>
        <taxon>Mycena</taxon>
    </lineage>
</organism>
<keyword evidence="3" id="KW-1003">Cell membrane</keyword>
<feature type="compositionally biased region" description="Low complexity" evidence="16">
    <location>
        <begin position="420"/>
        <end position="438"/>
    </location>
</feature>
<dbReference type="GO" id="GO:0071555">
    <property type="term" value="P:cell wall organization"/>
    <property type="evidence" value="ECO:0007669"/>
    <property type="project" value="UniProtKB-KW"/>
</dbReference>
<feature type="transmembrane region" description="Helical" evidence="17">
    <location>
        <begin position="451"/>
        <end position="474"/>
    </location>
</feature>
<dbReference type="InterPro" id="IPR011330">
    <property type="entry name" value="Glyco_hydro/deAcase_b/a-brl"/>
</dbReference>